<protein>
    <submittedName>
        <fullName evidence="2">Conserved outer membrane protein</fullName>
    </submittedName>
</protein>
<keyword evidence="1" id="KW-0732">Signal</keyword>
<dbReference type="EMBL" id="KM588626">
    <property type="protein sequence ID" value="AIY26254.1"/>
    <property type="molecule type" value="Genomic_DNA"/>
</dbReference>
<dbReference type="RefSeq" id="WP_168523545.1">
    <property type="nucleotide sequence ID" value="NZ_CALYLA010000019.1"/>
</dbReference>
<reference evidence="2" key="1">
    <citation type="journal article" date="2014" name="PLoS ONE">
        <title>Characterization of the secretomes of two vibrios pathogenic to mollusks.</title>
        <authorList>
            <person name="Madec S."/>
            <person name="Pichereau V."/>
            <person name="Jacq A."/>
            <person name="Paillard M."/>
            <person name="Boisset C."/>
            <person name="Guerard F."/>
            <person name="Paillard C."/>
            <person name="Nicolas J.L."/>
        </authorList>
    </citation>
    <scope>NUCLEOTIDE SEQUENCE</scope>
    <source>
        <strain evidence="2">02-041</strain>
    </source>
</reference>
<dbReference type="InterPro" id="IPR026387">
    <property type="entry name" value="OMP_w_GlyGly"/>
</dbReference>
<accession>A0A0A1ECI1</accession>
<evidence type="ECO:0000256" key="1">
    <source>
        <dbReference type="SAM" id="SignalP"/>
    </source>
</evidence>
<dbReference type="AlphaFoldDB" id="A0A0A1ECI1"/>
<evidence type="ECO:0000313" key="2">
    <source>
        <dbReference type="EMBL" id="AIY26254.1"/>
    </source>
</evidence>
<sequence>MNKPTLVALTSVAMMMSAASISAESFYGGKIGADMWWGSTKVDYTRRDDVKAPAIYFAFEHQYPYVPNASIRYTTVDADYASFDKYDYTLYYKVLEHELMSFDAGITFTQYDRSQYQATNNQKFSFDKTTFNWYAYAEVQIPRTNVDVIGQLDFGDGSGAKSADLMAGLQYSFPIDAGNIALRGGYRVIDLEFTELAADTKESFVFVDGWFLGAEFEF</sequence>
<name>A0A0A1ECI1_9VIBR</name>
<feature type="signal peptide" evidence="1">
    <location>
        <begin position="1"/>
        <end position="23"/>
    </location>
</feature>
<proteinExistence type="predicted"/>
<organism evidence="2">
    <name type="scientific">Vibrio aestuarianus</name>
    <dbReference type="NCBI Taxonomy" id="28171"/>
    <lineage>
        <taxon>Bacteria</taxon>
        <taxon>Pseudomonadati</taxon>
        <taxon>Pseudomonadota</taxon>
        <taxon>Gammaproteobacteria</taxon>
        <taxon>Vibrionales</taxon>
        <taxon>Vibrionaceae</taxon>
        <taxon>Vibrio</taxon>
    </lineage>
</organism>
<dbReference type="NCBIfam" id="TIGR04219">
    <property type="entry name" value="OMP_w_GlyGly"/>
    <property type="match status" value="1"/>
</dbReference>
<feature type="chain" id="PRO_5001973863" evidence="1">
    <location>
        <begin position="24"/>
        <end position="218"/>
    </location>
</feature>